<evidence type="ECO:0000313" key="3">
    <source>
        <dbReference type="EMBL" id="CAF3578891.1"/>
    </source>
</evidence>
<reference evidence="3" key="1">
    <citation type="submission" date="2021-02" db="EMBL/GenBank/DDBJ databases">
        <authorList>
            <person name="Nowell W R."/>
        </authorList>
    </citation>
    <scope>NUCLEOTIDE SEQUENCE</scope>
</reference>
<keyword evidence="2" id="KW-1133">Transmembrane helix</keyword>
<feature type="compositionally biased region" description="Polar residues" evidence="1">
    <location>
        <begin position="9"/>
        <end position="19"/>
    </location>
</feature>
<name>A0A818LRF8_9BILA</name>
<feature type="transmembrane region" description="Helical" evidence="2">
    <location>
        <begin position="149"/>
        <end position="168"/>
    </location>
</feature>
<evidence type="ECO:0000256" key="1">
    <source>
        <dbReference type="SAM" id="MobiDB-lite"/>
    </source>
</evidence>
<feature type="transmembrane region" description="Helical" evidence="2">
    <location>
        <begin position="196"/>
        <end position="215"/>
    </location>
</feature>
<keyword evidence="2" id="KW-0472">Membrane</keyword>
<dbReference type="EMBL" id="CAJOAZ010000213">
    <property type="protein sequence ID" value="CAF3578891.1"/>
    <property type="molecule type" value="Genomic_DNA"/>
</dbReference>
<proteinExistence type="predicted"/>
<keyword evidence="2" id="KW-0812">Transmembrane</keyword>
<evidence type="ECO:0000313" key="4">
    <source>
        <dbReference type="Proteomes" id="UP000663844"/>
    </source>
</evidence>
<organism evidence="3 4">
    <name type="scientific">Adineta steineri</name>
    <dbReference type="NCBI Taxonomy" id="433720"/>
    <lineage>
        <taxon>Eukaryota</taxon>
        <taxon>Metazoa</taxon>
        <taxon>Spiralia</taxon>
        <taxon>Gnathifera</taxon>
        <taxon>Rotifera</taxon>
        <taxon>Eurotatoria</taxon>
        <taxon>Bdelloidea</taxon>
        <taxon>Adinetida</taxon>
        <taxon>Adinetidae</taxon>
        <taxon>Adineta</taxon>
    </lineage>
</organism>
<feature type="region of interest" description="Disordered" evidence="1">
    <location>
        <begin position="1"/>
        <end position="33"/>
    </location>
</feature>
<sequence length="230" mass="25855">MNAMRYNPTAANSNQFSHAQQQQSPPYPSYSHQNIEATSNITPNVQYYRQTPSDTQENIVIVPASISIRRNQISAITTNKFRIFLIISGLFTLIWSLAIIGLGVYITIESSRKTYPGIWAIGFLLLGGSISLLSLSCRISYPLSKRIELFAMILLVYVFGLISSAITFNQSKKCSSYFPAIQSCDKESLYISKMTYLIVFIVATIHTLINFLVLINQNRKTLLIPATRSH</sequence>
<dbReference type="Proteomes" id="UP000663844">
    <property type="component" value="Unassembled WGS sequence"/>
</dbReference>
<comment type="caution">
    <text evidence="3">The sequence shown here is derived from an EMBL/GenBank/DDBJ whole genome shotgun (WGS) entry which is preliminary data.</text>
</comment>
<gene>
    <name evidence="3" type="ORF">OXD698_LOCUS5303</name>
</gene>
<feature type="transmembrane region" description="Helical" evidence="2">
    <location>
        <begin position="83"/>
        <end position="106"/>
    </location>
</feature>
<protein>
    <submittedName>
        <fullName evidence="3">Uncharacterized protein</fullName>
    </submittedName>
</protein>
<evidence type="ECO:0000256" key="2">
    <source>
        <dbReference type="SAM" id="Phobius"/>
    </source>
</evidence>
<accession>A0A818LRF8</accession>
<feature type="transmembrane region" description="Helical" evidence="2">
    <location>
        <begin position="118"/>
        <end position="137"/>
    </location>
</feature>
<dbReference type="AlphaFoldDB" id="A0A818LRF8"/>